<dbReference type="EMBL" id="VCKW01000142">
    <property type="protein sequence ID" value="TMQ93622.1"/>
    <property type="molecule type" value="Genomic_DNA"/>
</dbReference>
<comment type="caution">
    <text evidence="4">The sequence shown here is derived from an EMBL/GenBank/DDBJ whole genome shotgun (WGS) entry which is preliminary data.</text>
</comment>
<keyword evidence="2" id="KW-0012">Acyltransferase</keyword>
<proteinExistence type="predicted"/>
<dbReference type="InterPro" id="IPR050832">
    <property type="entry name" value="Bact_Acetyltransf"/>
</dbReference>
<dbReference type="RefSeq" id="WP_138647660.1">
    <property type="nucleotide sequence ID" value="NZ_VCKW01000142.1"/>
</dbReference>
<dbReference type="Gene3D" id="3.40.630.30">
    <property type="match status" value="1"/>
</dbReference>
<evidence type="ECO:0000256" key="1">
    <source>
        <dbReference type="ARBA" id="ARBA00022679"/>
    </source>
</evidence>
<evidence type="ECO:0000313" key="4">
    <source>
        <dbReference type="EMBL" id="TMQ93622.1"/>
    </source>
</evidence>
<dbReference type="PANTHER" id="PTHR43877:SF2">
    <property type="entry name" value="AMINOALKYLPHOSPHONATE N-ACETYLTRANSFERASE-RELATED"/>
    <property type="match status" value="1"/>
</dbReference>
<keyword evidence="1 4" id="KW-0808">Transferase</keyword>
<organism evidence="4 5">
    <name type="scientific">Actinomadura soli</name>
    <dbReference type="NCBI Taxonomy" id="2508997"/>
    <lineage>
        <taxon>Bacteria</taxon>
        <taxon>Bacillati</taxon>
        <taxon>Actinomycetota</taxon>
        <taxon>Actinomycetes</taxon>
        <taxon>Streptosporangiales</taxon>
        <taxon>Thermomonosporaceae</taxon>
        <taxon>Actinomadura</taxon>
    </lineage>
</organism>
<dbReference type="GO" id="GO:0016747">
    <property type="term" value="F:acyltransferase activity, transferring groups other than amino-acyl groups"/>
    <property type="evidence" value="ECO:0007669"/>
    <property type="project" value="InterPro"/>
</dbReference>
<dbReference type="InterPro" id="IPR016181">
    <property type="entry name" value="Acyl_CoA_acyltransferase"/>
</dbReference>
<dbReference type="CDD" id="cd04301">
    <property type="entry name" value="NAT_SF"/>
    <property type="match status" value="1"/>
</dbReference>
<dbReference type="OrthoDB" id="5243635at2"/>
<keyword evidence="5" id="KW-1185">Reference proteome</keyword>
<dbReference type="Proteomes" id="UP000309174">
    <property type="component" value="Unassembled WGS sequence"/>
</dbReference>
<evidence type="ECO:0000256" key="2">
    <source>
        <dbReference type="ARBA" id="ARBA00023315"/>
    </source>
</evidence>
<evidence type="ECO:0000313" key="5">
    <source>
        <dbReference type="Proteomes" id="UP000309174"/>
    </source>
</evidence>
<dbReference type="SUPFAM" id="SSF55729">
    <property type="entry name" value="Acyl-CoA N-acyltransferases (Nat)"/>
    <property type="match status" value="1"/>
</dbReference>
<gene>
    <name evidence="4" type="ORF">ETD83_25055</name>
</gene>
<dbReference type="PANTHER" id="PTHR43877">
    <property type="entry name" value="AMINOALKYLPHOSPHONATE N-ACETYLTRANSFERASE-RELATED-RELATED"/>
    <property type="match status" value="1"/>
</dbReference>
<protein>
    <submittedName>
        <fullName evidence="4">GNAT family N-acetyltransferase</fullName>
    </submittedName>
</protein>
<dbReference type="PROSITE" id="PS51186">
    <property type="entry name" value="GNAT"/>
    <property type="match status" value="1"/>
</dbReference>
<dbReference type="InterPro" id="IPR000182">
    <property type="entry name" value="GNAT_dom"/>
</dbReference>
<name>A0A5C4J6L1_9ACTN</name>
<feature type="domain" description="N-acetyltransferase" evidence="3">
    <location>
        <begin position="1"/>
        <end position="159"/>
    </location>
</feature>
<accession>A0A5C4J6L1</accession>
<dbReference type="AlphaFoldDB" id="A0A5C4J6L1"/>
<sequence>MILRPAETADLPRLAPMWRAAWLDGHAGHVPAELMDARGPGHFAVHAAKYADSTIVATDDGRFLGMIILGRAEGEVVQLAVDRSARGQGVGGALLRSAEERFAGEREEAWLAVVPGNARARRFYEFHGWRNTGAMTYAAPTSTGGTVPVPVLRYAKALGALALR</sequence>
<evidence type="ECO:0000259" key="3">
    <source>
        <dbReference type="PROSITE" id="PS51186"/>
    </source>
</evidence>
<reference evidence="4 5" key="1">
    <citation type="submission" date="2019-05" db="EMBL/GenBank/DDBJ databases">
        <title>Draft genome sequence of Actinomadura sp. 14C53.</title>
        <authorList>
            <person name="Saricaoglu S."/>
            <person name="Isik K."/>
        </authorList>
    </citation>
    <scope>NUCLEOTIDE SEQUENCE [LARGE SCALE GENOMIC DNA]</scope>
    <source>
        <strain evidence="4 5">14C53</strain>
    </source>
</reference>
<dbReference type="Pfam" id="PF00583">
    <property type="entry name" value="Acetyltransf_1"/>
    <property type="match status" value="1"/>
</dbReference>